<evidence type="ECO:0000313" key="3">
    <source>
        <dbReference type="EMBL" id="KAJ3477672.1"/>
    </source>
</evidence>
<evidence type="ECO:0000259" key="2">
    <source>
        <dbReference type="Pfam" id="PF05547"/>
    </source>
</evidence>
<dbReference type="GO" id="GO:0006508">
    <property type="term" value="P:proteolysis"/>
    <property type="evidence" value="ECO:0007669"/>
    <property type="project" value="InterPro"/>
</dbReference>
<dbReference type="SUPFAM" id="SSF50370">
    <property type="entry name" value="Ricin B-like lectins"/>
    <property type="match status" value="1"/>
</dbReference>
<protein>
    <recommendedName>
        <fullName evidence="2">Peptidase M6-like domain-containing protein</fullName>
    </recommendedName>
</protein>
<accession>A0AAD5YEC7</accession>
<dbReference type="Pfam" id="PF05547">
    <property type="entry name" value="Peptidase_M6"/>
    <property type="match status" value="1"/>
</dbReference>
<sequence>MEDPRFCEKPCFVPPHPDLLAQWKSNTLRVQGTGPEASSVADTNFLGPRTGRIPGLNDGTIFPEAHFEGAPTLSQMSRAALERAPLRGSIKVAVVLVQFTDKKFDAGAKAHFQDLFFSTGKIATGSVTEYYKEVSNGLISLTGEVLGPYQLRNPSTYYANGNHGYGSAFPNSRTMADEALSAADPNINLRSYDNDGNGYVDGFIVVHAGPGGEQTGNKNDIWSVKWVLPNERTVDGTKVFAFLTIPQDAKIGVSAHELGHLLFGWPDLYDTDYSSAGIGNWCLMAGGSWGGGGDRPVHPSAWCKANQGWIDVINETTNHKITVADVKTGKKVHRLWKYGGASQEYFLVENRQATAFDGALPGGGLLVWHVDDSVDNNTNEAHPKVGLVQADGRNQLQGNSGRGDAGDPYPGSANNVTFTTASTPNSKSYSGEITYVGVTSIPASSPSMTVNVAVRPLVLIRWDGWKWYRLRNSLSGYALDVINDGKENKDGFIQLAKEGDFSGQYWQINPRPDGTYQIRNLFLGPNRALDVFGDDKTKPHLAEAGYYSGQFWTITPWGDDPNTFHLENNYSGPYLSLDSLEGGTKVALNSGPNAGRPVQRWTFEEIRPITEKEFQPQA</sequence>
<organism evidence="3 4">
    <name type="scientific">Meripilus lineatus</name>
    <dbReference type="NCBI Taxonomy" id="2056292"/>
    <lineage>
        <taxon>Eukaryota</taxon>
        <taxon>Fungi</taxon>
        <taxon>Dikarya</taxon>
        <taxon>Basidiomycota</taxon>
        <taxon>Agaricomycotina</taxon>
        <taxon>Agaricomycetes</taxon>
        <taxon>Polyporales</taxon>
        <taxon>Meripilaceae</taxon>
        <taxon>Meripilus</taxon>
    </lineage>
</organism>
<keyword evidence="4" id="KW-1185">Reference proteome</keyword>
<dbReference type="PANTHER" id="PTHR41775">
    <property type="entry name" value="SECRETED PROTEIN-RELATED"/>
    <property type="match status" value="1"/>
</dbReference>
<comment type="caution">
    <text evidence="3">The sequence shown here is derived from an EMBL/GenBank/DDBJ whole genome shotgun (WGS) entry which is preliminary data.</text>
</comment>
<dbReference type="InterPro" id="IPR008757">
    <property type="entry name" value="Peptidase_M6-like_domain"/>
</dbReference>
<dbReference type="Proteomes" id="UP001212997">
    <property type="component" value="Unassembled WGS sequence"/>
</dbReference>
<dbReference type="AlphaFoldDB" id="A0AAD5YEC7"/>
<evidence type="ECO:0000313" key="4">
    <source>
        <dbReference type="Proteomes" id="UP001212997"/>
    </source>
</evidence>
<evidence type="ECO:0000256" key="1">
    <source>
        <dbReference type="SAM" id="MobiDB-lite"/>
    </source>
</evidence>
<dbReference type="InterPro" id="IPR035992">
    <property type="entry name" value="Ricin_B-like_lectins"/>
</dbReference>
<dbReference type="CDD" id="cd00161">
    <property type="entry name" value="beta-trefoil_Ricin-like"/>
    <property type="match status" value="1"/>
</dbReference>
<dbReference type="Gene3D" id="2.80.10.50">
    <property type="match status" value="1"/>
</dbReference>
<name>A0AAD5YEC7_9APHY</name>
<feature type="domain" description="Peptidase M6-like" evidence="2">
    <location>
        <begin position="108"/>
        <end position="304"/>
    </location>
</feature>
<feature type="compositionally biased region" description="Polar residues" evidence="1">
    <location>
        <begin position="412"/>
        <end position="425"/>
    </location>
</feature>
<gene>
    <name evidence="3" type="ORF">NLI96_g10304</name>
</gene>
<dbReference type="SUPFAM" id="SSF55486">
    <property type="entry name" value="Metalloproteases ('zincins'), catalytic domain"/>
    <property type="match status" value="1"/>
</dbReference>
<dbReference type="EMBL" id="JANAWD010000574">
    <property type="protein sequence ID" value="KAJ3477672.1"/>
    <property type="molecule type" value="Genomic_DNA"/>
</dbReference>
<feature type="region of interest" description="Disordered" evidence="1">
    <location>
        <begin position="392"/>
        <end position="425"/>
    </location>
</feature>
<dbReference type="PANTHER" id="PTHR41775:SF1">
    <property type="entry name" value="PEPTIDASE M6-LIKE DOMAIN-CONTAINING PROTEIN"/>
    <property type="match status" value="1"/>
</dbReference>
<reference evidence="3" key="1">
    <citation type="submission" date="2022-07" db="EMBL/GenBank/DDBJ databases">
        <title>Genome Sequence of Physisporinus lineatus.</title>
        <authorList>
            <person name="Buettner E."/>
        </authorList>
    </citation>
    <scope>NUCLEOTIDE SEQUENCE</scope>
    <source>
        <strain evidence="3">VT162</strain>
    </source>
</reference>
<dbReference type="NCBIfam" id="TIGR03296">
    <property type="entry name" value="M6dom_TIGR03296"/>
    <property type="match status" value="1"/>
</dbReference>
<dbReference type="GO" id="GO:0008233">
    <property type="term" value="F:peptidase activity"/>
    <property type="evidence" value="ECO:0007669"/>
    <property type="project" value="InterPro"/>
</dbReference>
<proteinExistence type="predicted"/>